<dbReference type="STRING" id="326522.BWD08_04260"/>
<dbReference type="GO" id="GO:0051259">
    <property type="term" value="P:protein complex oligomerization"/>
    <property type="evidence" value="ECO:0007669"/>
    <property type="project" value="InterPro"/>
</dbReference>
<dbReference type="PANTHER" id="PTHR14021:SF15">
    <property type="entry name" value="IRON-SULFUR CLUSTER CO-CHAPERONE PROTEIN HSCB"/>
    <property type="match status" value="1"/>
</dbReference>
<dbReference type="GO" id="GO:1990230">
    <property type="term" value="C:iron-sulfur cluster transfer complex"/>
    <property type="evidence" value="ECO:0007669"/>
    <property type="project" value="TreeGrafter"/>
</dbReference>
<dbReference type="KEGG" id="nani:NCTC12227_00762"/>
<accession>A0A448UAY8</accession>
<dbReference type="InterPro" id="IPR036386">
    <property type="entry name" value="HscB_C_sf"/>
</dbReference>
<dbReference type="InterPro" id="IPR004640">
    <property type="entry name" value="HscB"/>
</dbReference>
<keyword evidence="2 4" id="KW-0143">Chaperone</keyword>
<dbReference type="HAMAP" id="MF_00682">
    <property type="entry name" value="HscB"/>
    <property type="match status" value="1"/>
</dbReference>
<dbReference type="EMBL" id="LR134516">
    <property type="protein sequence ID" value="VEJ21037.1"/>
    <property type="molecule type" value="Genomic_DNA"/>
</dbReference>
<organism evidence="6 7">
    <name type="scientific">Neisseria animaloris</name>
    <dbReference type="NCBI Taxonomy" id="326522"/>
    <lineage>
        <taxon>Bacteria</taxon>
        <taxon>Pseudomonadati</taxon>
        <taxon>Pseudomonadota</taxon>
        <taxon>Betaproteobacteria</taxon>
        <taxon>Neisseriales</taxon>
        <taxon>Neisseriaceae</taxon>
        <taxon>Neisseria</taxon>
    </lineage>
</organism>
<evidence type="ECO:0000256" key="3">
    <source>
        <dbReference type="ARBA" id="ARBA00025596"/>
    </source>
</evidence>
<dbReference type="GO" id="GO:0001671">
    <property type="term" value="F:ATPase activator activity"/>
    <property type="evidence" value="ECO:0007669"/>
    <property type="project" value="InterPro"/>
</dbReference>
<dbReference type="NCBIfam" id="TIGR00714">
    <property type="entry name" value="hscB"/>
    <property type="match status" value="1"/>
</dbReference>
<name>A0A448UAY8_9NEIS</name>
<comment type="function">
    <text evidence="3 4">Co-chaperone involved in the maturation of iron-sulfur cluster-containing proteins. Seems to help targeting proteins to be folded toward HscA.</text>
</comment>
<dbReference type="SUPFAM" id="SSF46565">
    <property type="entry name" value="Chaperone J-domain"/>
    <property type="match status" value="1"/>
</dbReference>
<evidence type="ECO:0000313" key="7">
    <source>
        <dbReference type="Proteomes" id="UP000268229"/>
    </source>
</evidence>
<comment type="subunit">
    <text evidence="4">Interacts with HscA and stimulates its ATPase activity.</text>
</comment>
<dbReference type="CDD" id="cd06257">
    <property type="entry name" value="DnaJ"/>
    <property type="match status" value="1"/>
</dbReference>
<evidence type="ECO:0000256" key="1">
    <source>
        <dbReference type="ARBA" id="ARBA00010476"/>
    </source>
</evidence>
<gene>
    <name evidence="4 6" type="primary">hscB</name>
    <name evidence="6" type="ORF">NCTC12227_00762</name>
</gene>
<evidence type="ECO:0000256" key="2">
    <source>
        <dbReference type="ARBA" id="ARBA00023186"/>
    </source>
</evidence>
<dbReference type="InterPro" id="IPR001623">
    <property type="entry name" value="DnaJ_domain"/>
</dbReference>
<dbReference type="SUPFAM" id="SSF47144">
    <property type="entry name" value="HSC20 (HSCB), C-terminal oligomerisation domain"/>
    <property type="match status" value="1"/>
</dbReference>
<sequence length="182" mass="20932">MQTLKNISSVIALNMMNQYFDLFGLKPCFDIDTETLEQAYRLLAARFHPDKFAATSAFEQKQAMMMASTINEAYRILKNPTDRAAYLLKQQGIDADSPEHTLFPPDFLMQQMEWREMLEEARAAKDEISLVALSAEIATEQRNLCEKLQTAFSNNQYEEAAAEVRKSRFLDKLHREIQTALP</sequence>
<dbReference type="Gene3D" id="1.10.287.110">
    <property type="entry name" value="DnaJ domain"/>
    <property type="match status" value="1"/>
</dbReference>
<dbReference type="Proteomes" id="UP000268229">
    <property type="component" value="Chromosome"/>
</dbReference>
<reference evidence="6 7" key="1">
    <citation type="submission" date="2018-12" db="EMBL/GenBank/DDBJ databases">
        <authorList>
            <consortium name="Pathogen Informatics"/>
        </authorList>
    </citation>
    <scope>NUCLEOTIDE SEQUENCE [LARGE SCALE GENOMIC DNA]</scope>
    <source>
        <strain evidence="6 7">NCTC12227</strain>
    </source>
</reference>
<dbReference type="Gene3D" id="1.20.1280.20">
    <property type="entry name" value="HscB, C-terminal domain"/>
    <property type="match status" value="1"/>
</dbReference>
<dbReference type="InterPro" id="IPR036869">
    <property type="entry name" value="J_dom_sf"/>
</dbReference>
<dbReference type="SMART" id="SM00271">
    <property type="entry name" value="DnaJ"/>
    <property type="match status" value="1"/>
</dbReference>
<dbReference type="GO" id="GO:0044571">
    <property type="term" value="P:[2Fe-2S] cluster assembly"/>
    <property type="evidence" value="ECO:0007669"/>
    <property type="project" value="InterPro"/>
</dbReference>
<dbReference type="Pfam" id="PF00226">
    <property type="entry name" value="DnaJ"/>
    <property type="match status" value="1"/>
</dbReference>
<evidence type="ECO:0000256" key="4">
    <source>
        <dbReference type="HAMAP-Rule" id="MF_00682"/>
    </source>
</evidence>
<dbReference type="InterPro" id="IPR009073">
    <property type="entry name" value="HscB_oligo_C"/>
</dbReference>
<feature type="domain" description="J" evidence="5">
    <location>
        <begin position="18"/>
        <end position="90"/>
    </location>
</feature>
<comment type="similarity">
    <text evidence="1 4">Belongs to the HscB family.</text>
</comment>
<dbReference type="GO" id="GO:0051087">
    <property type="term" value="F:protein-folding chaperone binding"/>
    <property type="evidence" value="ECO:0007669"/>
    <property type="project" value="InterPro"/>
</dbReference>
<proteinExistence type="inferred from homology"/>
<dbReference type="PROSITE" id="PS50076">
    <property type="entry name" value="DNAJ_2"/>
    <property type="match status" value="1"/>
</dbReference>
<keyword evidence="7" id="KW-1185">Reference proteome</keyword>
<dbReference type="Pfam" id="PF07743">
    <property type="entry name" value="HSCB_C"/>
    <property type="match status" value="1"/>
</dbReference>
<dbReference type="AlphaFoldDB" id="A0A448UAY8"/>
<evidence type="ECO:0000259" key="5">
    <source>
        <dbReference type="PROSITE" id="PS50076"/>
    </source>
</evidence>
<dbReference type="PANTHER" id="PTHR14021">
    <property type="entry name" value="IRON-SULFUR CLUSTER CO-CHAPERONE PROTEIN HSCB"/>
    <property type="match status" value="1"/>
</dbReference>
<dbReference type="GO" id="GO:0006457">
    <property type="term" value="P:protein folding"/>
    <property type="evidence" value="ECO:0007669"/>
    <property type="project" value="UniProtKB-UniRule"/>
</dbReference>
<evidence type="ECO:0000313" key="6">
    <source>
        <dbReference type="EMBL" id="VEJ21037.1"/>
    </source>
</evidence>
<protein>
    <recommendedName>
        <fullName evidence="4">Co-chaperone protein HscB homolog</fullName>
    </recommendedName>
</protein>